<feature type="compositionally biased region" description="Basic and acidic residues" evidence="1">
    <location>
        <begin position="144"/>
        <end position="156"/>
    </location>
</feature>
<evidence type="ECO:0000313" key="2">
    <source>
        <dbReference type="EMBL" id="KAL0177962.1"/>
    </source>
</evidence>
<dbReference type="AlphaFoldDB" id="A0ABD0PVB9"/>
<feature type="compositionally biased region" description="Polar residues" evidence="1">
    <location>
        <begin position="71"/>
        <end position="81"/>
    </location>
</feature>
<sequence length="156" mass="16912">LNAPSSVLLTPPVSLNPAQSSSPFSAHSPHSSSSHSLPGNNQLKGLFDGLSHIFTTQGHYAPPKRARRSQDVSTSPKTSLQLPGKNKLASLSGSASGWPPKRGRPFKSALHFKRTPFLRKHKLLGRFRFKASPQRENTTPGKGRLADGRVKPDPNH</sequence>
<evidence type="ECO:0000256" key="1">
    <source>
        <dbReference type="SAM" id="MobiDB-lite"/>
    </source>
</evidence>
<dbReference type="Proteomes" id="UP001529510">
    <property type="component" value="Unassembled WGS sequence"/>
</dbReference>
<accession>A0ABD0PVB9</accession>
<feature type="region of interest" description="Disordered" evidence="1">
    <location>
        <begin position="1"/>
        <end position="44"/>
    </location>
</feature>
<proteinExistence type="predicted"/>
<feature type="compositionally biased region" description="Low complexity" evidence="1">
    <location>
        <begin position="20"/>
        <end position="38"/>
    </location>
</feature>
<dbReference type="EMBL" id="JAMKFB020000013">
    <property type="protein sequence ID" value="KAL0177962.1"/>
    <property type="molecule type" value="Genomic_DNA"/>
</dbReference>
<feature type="region of interest" description="Disordered" evidence="1">
    <location>
        <begin position="128"/>
        <end position="156"/>
    </location>
</feature>
<gene>
    <name evidence="2" type="ORF">M9458_026856</name>
</gene>
<evidence type="ECO:0000313" key="3">
    <source>
        <dbReference type="Proteomes" id="UP001529510"/>
    </source>
</evidence>
<comment type="caution">
    <text evidence="2">The sequence shown here is derived from an EMBL/GenBank/DDBJ whole genome shotgun (WGS) entry which is preliminary data.</text>
</comment>
<keyword evidence="3" id="KW-1185">Reference proteome</keyword>
<reference evidence="2 3" key="1">
    <citation type="submission" date="2024-05" db="EMBL/GenBank/DDBJ databases">
        <title>Genome sequencing and assembly of Indian major carp, Cirrhinus mrigala (Hamilton, 1822).</title>
        <authorList>
            <person name="Mohindra V."/>
            <person name="Chowdhury L.M."/>
            <person name="Lal K."/>
            <person name="Jena J.K."/>
        </authorList>
    </citation>
    <scope>NUCLEOTIDE SEQUENCE [LARGE SCALE GENOMIC DNA]</scope>
    <source>
        <strain evidence="2">CM1030</strain>
        <tissue evidence="2">Blood</tissue>
    </source>
</reference>
<protein>
    <submittedName>
        <fullName evidence="2">Uncharacterized protein</fullName>
    </submittedName>
</protein>
<feature type="region of interest" description="Disordered" evidence="1">
    <location>
        <begin position="56"/>
        <end position="107"/>
    </location>
</feature>
<organism evidence="2 3">
    <name type="scientific">Cirrhinus mrigala</name>
    <name type="common">Mrigala</name>
    <dbReference type="NCBI Taxonomy" id="683832"/>
    <lineage>
        <taxon>Eukaryota</taxon>
        <taxon>Metazoa</taxon>
        <taxon>Chordata</taxon>
        <taxon>Craniata</taxon>
        <taxon>Vertebrata</taxon>
        <taxon>Euteleostomi</taxon>
        <taxon>Actinopterygii</taxon>
        <taxon>Neopterygii</taxon>
        <taxon>Teleostei</taxon>
        <taxon>Ostariophysi</taxon>
        <taxon>Cypriniformes</taxon>
        <taxon>Cyprinidae</taxon>
        <taxon>Labeoninae</taxon>
        <taxon>Labeonini</taxon>
        <taxon>Cirrhinus</taxon>
    </lineage>
</organism>
<feature type="non-terminal residue" evidence="2">
    <location>
        <position position="1"/>
    </location>
</feature>
<name>A0ABD0PVB9_CIRMR</name>
<feature type="non-terminal residue" evidence="2">
    <location>
        <position position="156"/>
    </location>
</feature>